<gene>
    <name evidence="1" type="ORF">HPB47_024717</name>
</gene>
<comment type="caution">
    <text evidence="1">The sequence shown here is derived from an EMBL/GenBank/DDBJ whole genome shotgun (WGS) entry which is preliminary data.</text>
</comment>
<keyword evidence="2" id="KW-1185">Reference proteome</keyword>
<reference evidence="1 2" key="1">
    <citation type="journal article" date="2020" name="Cell">
        <title>Large-Scale Comparative Analyses of Tick Genomes Elucidate Their Genetic Diversity and Vector Capacities.</title>
        <authorList>
            <consortium name="Tick Genome and Microbiome Consortium (TIGMIC)"/>
            <person name="Jia N."/>
            <person name="Wang J."/>
            <person name="Shi W."/>
            <person name="Du L."/>
            <person name="Sun Y."/>
            <person name="Zhan W."/>
            <person name="Jiang J.F."/>
            <person name="Wang Q."/>
            <person name="Zhang B."/>
            <person name="Ji P."/>
            <person name="Bell-Sakyi L."/>
            <person name="Cui X.M."/>
            <person name="Yuan T.T."/>
            <person name="Jiang B.G."/>
            <person name="Yang W.F."/>
            <person name="Lam T.T."/>
            <person name="Chang Q.C."/>
            <person name="Ding S.J."/>
            <person name="Wang X.J."/>
            <person name="Zhu J.G."/>
            <person name="Ruan X.D."/>
            <person name="Zhao L."/>
            <person name="Wei J.T."/>
            <person name="Ye R.Z."/>
            <person name="Que T.C."/>
            <person name="Du C.H."/>
            <person name="Zhou Y.H."/>
            <person name="Cheng J.X."/>
            <person name="Dai P.F."/>
            <person name="Guo W.B."/>
            <person name="Han X.H."/>
            <person name="Huang E.J."/>
            <person name="Li L.F."/>
            <person name="Wei W."/>
            <person name="Gao Y.C."/>
            <person name="Liu J.Z."/>
            <person name="Shao H.Z."/>
            <person name="Wang X."/>
            <person name="Wang C.C."/>
            <person name="Yang T.C."/>
            <person name="Huo Q.B."/>
            <person name="Li W."/>
            <person name="Chen H.Y."/>
            <person name="Chen S.E."/>
            <person name="Zhou L.G."/>
            <person name="Ni X.B."/>
            <person name="Tian J.H."/>
            <person name="Sheng Y."/>
            <person name="Liu T."/>
            <person name="Pan Y.S."/>
            <person name="Xia L.Y."/>
            <person name="Li J."/>
            <person name="Zhao F."/>
            <person name="Cao W.C."/>
        </authorList>
    </citation>
    <scope>NUCLEOTIDE SEQUENCE [LARGE SCALE GENOMIC DNA]</scope>
    <source>
        <strain evidence="1">Iper-2018</strain>
    </source>
</reference>
<organism evidence="1 2">
    <name type="scientific">Ixodes persulcatus</name>
    <name type="common">Taiga tick</name>
    <dbReference type="NCBI Taxonomy" id="34615"/>
    <lineage>
        <taxon>Eukaryota</taxon>
        <taxon>Metazoa</taxon>
        <taxon>Ecdysozoa</taxon>
        <taxon>Arthropoda</taxon>
        <taxon>Chelicerata</taxon>
        <taxon>Arachnida</taxon>
        <taxon>Acari</taxon>
        <taxon>Parasitiformes</taxon>
        <taxon>Ixodida</taxon>
        <taxon>Ixodoidea</taxon>
        <taxon>Ixodidae</taxon>
        <taxon>Ixodinae</taxon>
        <taxon>Ixodes</taxon>
    </lineage>
</organism>
<accession>A0AC60Q5C9</accession>
<evidence type="ECO:0000313" key="2">
    <source>
        <dbReference type="Proteomes" id="UP000805193"/>
    </source>
</evidence>
<dbReference type="EMBL" id="JABSTQ010009544">
    <property type="protein sequence ID" value="KAG0428282.1"/>
    <property type="molecule type" value="Genomic_DNA"/>
</dbReference>
<protein>
    <submittedName>
        <fullName evidence="1">Uncharacterized protein</fullName>
    </submittedName>
</protein>
<evidence type="ECO:0000313" key="1">
    <source>
        <dbReference type="EMBL" id="KAG0428282.1"/>
    </source>
</evidence>
<name>A0AC60Q5C9_IXOPE</name>
<dbReference type="Proteomes" id="UP000805193">
    <property type="component" value="Unassembled WGS sequence"/>
</dbReference>
<proteinExistence type="predicted"/>
<feature type="non-terminal residue" evidence="1">
    <location>
        <position position="1"/>
    </location>
</feature>
<sequence>KLRNPMAHPFLVLQKVWENRRDVADKPIMDLNLYTSLHPSLKEPEDGLTLFFRWMSVKPSASADAFGTVTAGGSKEDPAATADVDVLSRWAEVKLLPDASRVVDATDRPATNTHVLGCEDRTLDCDFVNIGKVYRKPIKVQCRGEVLLRSGSVFEGSHQTLPKLMKIIYLWCQNLPIYSPDADRDLPYSAEDEDSDGPGDFQVVRCAEPVARLRA</sequence>